<evidence type="ECO:0000313" key="2">
    <source>
        <dbReference type="Proteomes" id="UP001016761"/>
    </source>
</evidence>
<proteinExistence type="predicted"/>
<evidence type="ECO:0000313" key="1">
    <source>
        <dbReference type="EMBL" id="NUC74963.1"/>
    </source>
</evidence>
<accession>A0ABX2LJA6</accession>
<protein>
    <submittedName>
        <fullName evidence="1">Uncharacterized protein</fullName>
    </submittedName>
</protein>
<dbReference type="EMBL" id="JABUQZ010000003">
    <property type="protein sequence ID" value="NUC74963.1"/>
    <property type="molecule type" value="Genomic_DNA"/>
</dbReference>
<gene>
    <name evidence="1" type="ORF">HTZ84_22115</name>
</gene>
<dbReference type="Proteomes" id="UP001016761">
    <property type="component" value="Unassembled WGS sequence"/>
</dbReference>
<name>A0ABX2LJA6_9EURY</name>
<dbReference type="RefSeq" id="WP_174682802.1">
    <property type="nucleotide sequence ID" value="NZ_JABUQZ010000003.1"/>
</dbReference>
<reference evidence="1 2" key="1">
    <citation type="submission" date="2020-06" db="EMBL/GenBank/DDBJ databases">
        <title>Haloterrigena sp. nov., an extremely halophilic archaeon isolated from a saline sediment.</title>
        <authorList>
            <person name="Liu B.-B."/>
        </authorList>
    </citation>
    <scope>NUCLEOTIDE SEQUENCE [LARGE SCALE GENOMIC DNA]</scope>
    <source>
        <strain evidence="1 2">SYSU A558-1</strain>
    </source>
</reference>
<comment type="caution">
    <text evidence="1">The sequence shown here is derived from an EMBL/GenBank/DDBJ whole genome shotgun (WGS) entry which is preliminary data.</text>
</comment>
<organism evidence="1 2">
    <name type="scientific">Haloterrigena gelatinilytica</name>
    <dbReference type="NCBI Taxonomy" id="2741724"/>
    <lineage>
        <taxon>Archaea</taxon>
        <taxon>Methanobacteriati</taxon>
        <taxon>Methanobacteriota</taxon>
        <taxon>Stenosarchaea group</taxon>
        <taxon>Halobacteria</taxon>
        <taxon>Halobacteriales</taxon>
        <taxon>Natrialbaceae</taxon>
        <taxon>Haloterrigena</taxon>
    </lineage>
</organism>
<keyword evidence="2" id="KW-1185">Reference proteome</keyword>
<sequence>MVLEIFEPVCNDGATVRYKDLEVSKLEFEDDTRCLWKVTHDEKRVETIDVAAFRSAGELARFLEGLAADEVPERVDLCGSCPVNSIPSD</sequence>